<feature type="region of interest" description="Disordered" evidence="1">
    <location>
        <begin position="67"/>
        <end position="111"/>
    </location>
</feature>
<dbReference type="Proteomes" id="UP000607653">
    <property type="component" value="Unassembled WGS sequence"/>
</dbReference>
<evidence type="ECO:0000313" key="2">
    <source>
        <dbReference type="EMBL" id="DAD32602.1"/>
    </source>
</evidence>
<gene>
    <name evidence="2" type="ORF">HUJ06_011453</name>
</gene>
<reference evidence="2 3" key="1">
    <citation type="journal article" date="2020" name="Mol. Biol. Evol.">
        <title>Distinct Expression and Methylation Patterns for Genes with Different Fates following a Single Whole-Genome Duplication in Flowering Plants.</title>
        <authorList>
            <person name="Shi T."/>
            <person name="Rahmani R.S."/>
            <person name="Gugger P.F."/>
            <person name="Wang M."/>
            <person name="Li H."/>
            <person name="Zhang Y."/>
            <person name="Li Z."/>
            <person name="Wang Q."/>
            <person name="Van de Peer Y."/>
            <person name="Marchal K."/>
            <person name="Chen J."/>
        </authorList>
    </citation>
    <scope>NUCLEOTIDE SEQUENCE [LARGE SCALE GENOMIC DNA]</scope>
    <source>
        <tissue evidence="2">Leaf</tissue>
    </source>
</reference>
<organism evidence="2 3">
    <name type="scientific">Nelumbo nucifera</name>
    <name type="common">Sacred lotus</name>
    <dbReference type="NCBI Taxonomy" id="4432"/>
    <lineage>
        <taxon>Eukaryota</taxon>
        <taxon>Viridiplantae</taxon>
        <taxon>Streptophyta</taxon>
        <taxon>Embryophyta</taxon>
        <taxon>Tracheophyta</taxon>
        <taxon>Spermatophyta</taxon>
        <taxon>Magnoliopsida</taxon>
        <taxon>Proteales</taxon>
        <taxon>Nelumbonaceae</taxon>
        <taxon>Nelumbo</taxon>
    </lineage>
</organism>
<evidence type="ECO:0000256" key="1">
    <source>
        <dbReference type="SAM" id="MobiDB-lite"/>
    </source>
</evidence>
<evidence type="ECO:0000313" key="3">
    <source>
        <dbReference type="Proteomes" id="UP000607653"/>
    </source>
</evidence>
<keyword evidence="3" id="KW-1185">Reference proteome</keyword>
<sequence>MAKEGLAAATGYLGRDVMPTPTPQVLQGRRLRLWLYKCCTRRVFGSVNYKSFRPFFLPLLVAMEADEVDDEDEEKIEDREDGEEKKGKMRNGFPPSFHFEELGERKNEREQ</sequence>
<comment type="caution">
    <text evidence="2">The sequence shown here is derived from an EMBL/GenBank/DDBJ whole genome shotgun (WGS) entry which is preliminary data.</text>
</comment>
<feature type="compositionally biased region" description="Basic and acidic residues" evidence="1">
    <location>
        <begin position="76"/>
        <end position="86"/>
    </location>
</feature>
<feature type="compositionally biased region" description="Basic and acidic residues" evidence="1">
    <location>
        <begin position="98"/>
        <end position="111"/>
    </location>
</feature>
<proteinExistence type="predicted"/>
<accession>A0A822YJD5</accession>
<protein>
    <submittedName>
        <fullName evidence="2">Uncharacterized protein</fullName>
    </submittedName>
</protein>
<name>A0A822YJD5_NELNU</name>
<dbReference type="EMBL" id="DUZY01000003">
    <property type="protein sequence ID" value="DAD32602.1"/>
    <property type="molecule type" value="Genomic_DNA"/>
</dbReference>
<dbReference type="AlphaFoldDB" id="A0A822YJD5"/>